<sequence>MAQRASRPPAKAAPKPHLPPTRQKLAQLPPTAKVTKRPLLRPAFPSPYANASAQKTVYVSARTPFLSAVKRVEKLLELSDKRLVQAATTLATIKGSRKRKRAGAGDGGQDVEAAAGEAVVIKGTGKAVSRVLGMALWFQQREERYKVSLKTGSVGAVDDVAMPENHGTTRDARGRADGEDMEVDAQTRIRHVSVLEVYVTLR</sequence>
<keyword evidence="6" id="KW-1185">Reference proteome</keyword>
<organism evidence="5 6">
    <name type="scientific">Teratosphaeria nubilosa</name>
    <dbReference type="NCBI Taxonomy" id="161662"/>
    <lineage>
        <taxon>Eukaryota</taxon>
        <taxon>Fungi</taxon>
        <taxon>Dikarya</taxon>
        <taxon>Ascomycota</taxon>
        <taxon>Pezizomycotina</taxon>
        <taxon>Dothideomycetes</taxon>
        <taxon>Dothideomycetidae</taxon>
        <taxon>Mycosphaerellales</taxon>
        <taxon>Teratosphaeriaceae</taxon>
        <taxon>Teratosphaeria</taxon>
    </lineage>
</organism>
<dbReference type="GO" id="GO:0000294">
    <property type="term" value="P:nuclear-transcribed mRNA catabolic process, RNase MRP-dependent"/>
    <property type="evidence" value="ECO:0007669"/>
    <property type="project" value="TreeGrafter"/>
</dbReference>
<dbReference type="Pfam" id="PF12328">
    <property type="entry name" value="Rpp20"/>
    <property type="match status" value="1"/>
</dbReference>
<reference evidence="5" key="1">
    <citation type="journal article" date="2020" name="Stud. Mycol.">
        <title>101 Dothideomycetes genomes: a test case for predicting lifestyles and emergence of pathogens.</title>
        <authorList>
            <person name="Haridas S."/>
            <person name="Albert R."/>
            <person name="Binder M."/>
            <person name="Bloem J."/>
            <person name="Labutti K."/>
            <person name="Salamov A."/>
            <person name="Andreopoulos B."/>
            <person name="Baker S."/>
            <person name="Barry K."/>
            <person name="Bills G."/>
            <person name="Bluhm B."/>
            <person name="Cannon C."/>
            <person name="Castanera R."/>
            <person name="Culley D."/>
            <person name="Daum C."/>
            <person name="Ezra D."/>
            <person name="Gonzalez J."/>
            <person name="Henrissat B."/>
            <person name="Kuo A."/>
            <person name="Liang C."/>
            <person name="Lipzen A."/>
            <person name="Lutzoni F."/>
            <person name="Magnuson J."/>
            <person name="Mondo S."/>
            <person name="Nolan M."/>
            <person name="Ohm R."/>
            <person name="Pangilinan J."/>
            <person name="Park H.-J."/>
            <person name="Ramirez L."/>
            <person name="Alfaro M."/>
            <person name="Sun H."/>
            <person name="Tritt A."/>
            <person name="Yoshinaga Y."/>
            <person name="Zwiers L.-H."/>
            <person name="Turgeon B."/>
            <person name="Goodwin S."/>
            <person name="Spatafora J."/>
            <person name="Crous P."/>
            <person name="Grigoriev I."/>
        </authorList>
    </citation>
    <scope>NUCLEOTIDE SEQUENCE</scope>
    <source>
        <strain evidence="5">CBS 116005</strain>
    </source>
</reference>
<gene>
    <name evidence="5" type="ORF">EJ03DRAFT_313142</name>
</gene>
<evidence type="ECO:0000256" key="2">
    <source>
        <dbReference type="ARBA" id="ARBA00022694"/>
    </source>
</evidence>
<feature type="compositionally biased region" description="Low complexity" evidence="4">
    <location>
        <begin position="1"/>
        <end position="15"/>
    </location>
</feature>
<feature type="region of interest" description="Disordered" evidence="4">
    <location>
        <begin position="159"/>
        <end position="180"/>
    </location>
</feature>
<dbReference type="GO" id="GO:0000172">
    <property type="term" value="C:ribonuclease MRP complex"/>
    <property type="evidence" value="ECO:0007669"/>
    <property type="project" value="InterPro"/>
</dbReference>
<feature type="compositionally biased region" description="Basic and acidic residues" evidence="4">
    <location>
        <begin position="167"/>
        <end position="178"/>
    </location>
</feature>
<feature type="region of interest" description="Disordered" evidence="4">
    <location>
        <begin position="1"/>
        <end position="46"/>
    </location>
</feature>
<dbReference type="OrthoDB" id="5416589at2759"/>
<dbReference type="InterPro" id="IPR036882">
    <property type="entry name" value="Alba-like_dom_sf"/>
</dbReference>
<protein>
    <submittedName>
        <fullName evidence="5">Uncharacterized protein</fullName>
    </submittedName>
</protein>
<dbReference type="Gene3D" id="3.30.110.20">
    <property type="entry name" value="Alba-like domain"/>
    <property type="match status" value="1"/>
</dbReference>
<dbReference type="GO" id="GO:0034965">
    <property type="term" value="P:intronic box C/D snoRNA processing"/>
    <property type="evidence" value="ECO:0007669"/>
    <property type="project" value="TreeGrafter"/>
</dbReference>
<evidence type="ECO:0000313" key="5">
    <source>
        <dbReference type="EMBL" id="KAF2769064.1"/>
    </source>
</evidence>
<dbReference type="GO" id="GO:0006364">
    <property type="term" value="P:rRNA processing"/>
    <property type="evidence" value="ECO:0007669"/>
    <property type="project" value="TreeGrafter"/>
</dbReference>
<evidence type="ECO:0000256" key="3">
    <source>
        <dbReference type="ARBA" id="ARBA00023242"/>
    </source>
</evidence>
<dbReference type="InterPro" id="IPR020241">
    <property type="entry name" value="RNase_P/MRP_Pop7_fungi"/>
</dbReference>
<dbReference type="EMBL" id="ML995838">
    <property type="protein sequence ID" value="KAF2769064.1"/>
    <property type="molecule type" value="Genomic_DNA"/>
</dbReference>
<dbReference type="GO" id="GO:0004526">
    <property type="term" value="F:ribonuclease P activity"/>
    <property type="evidence" value="ECO:0007669"/>
    <property type="project" value="TreeGrafter"/>
</dbReference>
<dbReference type="PANTHER" id="PTHR28256:SF1">
    <property type="entry name" value="RIBONUCLEASES P_MRP PROTEIN SUBUNIT POP7"/>
    <property type="match status" value="1"/>
</dbReference>
<dbReference type="AlphaFoldDB" id="A0A6G1LA14"/>
<dbReference type="GO" id="GO:0001682">
    <property type="term" value="P:tRNA 5'-leader removal"/>
    <property type="evidence" value="ECO:0007669"/>
    <property type="project" value="InterPro"/>
</dbReference>
<evidence type="ECO:0000313" key="6">
    <source>
        <dbReference type="Proteomes" id="UP000799436"/>
    </source>
</evidence>
<comment type="subcellular location">
    <subcellularLocation>
        <location evidence="1">Nucleus</location>
    </subcellularLocation>
</comment>
<dbReference type="PANTHER" id="PTHR28256">
    <property type="entry name" value="RIBONUCLEASES P/MRP PROTEIN SUBUNIT POP7"/>
    <property type="match status" value="1"/>
</dbReference>
<name>A0A6G1LA14_9PEZI</name>
<accession>A0A6G1LA14</accession>
<proteinExistence type="predicted"/>
<keyword evidence="2" id="KW-0819">tRNA processing</keyword>
<dbReference type="InterPro" id="IPR014612">
    <property type="entry name" value="Pop7/Rpp20"/>
</dbReference>
<dbReference type="Proteomes" id="UP000799436">
    <property type="component" value="Unassembled WGS sequence"/>
</dbReference>
<dbReference type="GO" id="GO:0003723">
    <property type="term" value="F:RNA binding"/>
    <property type="evidence" value="ECO:0007669"/>
    <property type="project" value="TreeGrafter"/>
</dbReference>
<dbReference type="GO" id="GO:0000171">
    <property type="term" value="F:ribonuclease MRP activity"/>
    <property type="evidence" value="ECO:0007669"/>
    <property type="project" value="TreeGrafter"/>
</dbReference>
<keyword evidence="3" id="KW-0539">Nucleus</keyword>
<dbReference type="GO" id="GO:0005655">
    <property type="term" value="C:nucleolar ribonuclease P complex"/>
    <property type="evidence" value="ECO:0007669"/>
    <property type="project" value="InterPro"/>
</dbReference>
<evidence type="ECO:0000256" key="4">
    <source>
        <dbReference type="SAM" id="MobiDB-lite"/>
    </source>
</evidence>
<evidence type="ECO:0000256" key="1">
    <source>
        <dbReference type="ARBA" id="ARBA00004123"/>
    </source>
</evidence>